<comment type="caution">
    <text evidence="3">The sequence shown here is derived from an EMBL/GenBank/DDBJ whole genome shotgun (WGS) entry which is preliminary data.</text>
</comment>
<evidence type="ECO:0000313" key="4">
    <source>
        <dbReference type="Proteomes" id="UP000565441"/>
    </source>
</evidence>
<evidence type="ECO:0000259" key="2">
    <source>
        <dbReference type="Pfam" id="PF07971"/>
    </source>
</evidence>
<feature type="region of interest" description="Disordered" evidence="1">
    <location>
        <begin position="100"/>
        <end position="123"/>
    </location>
</feature>
<dbReference type="InterPro" id="IPR012939">
    <property type="entry name" value="Glyco_hydro_92"/>
</dbReference>
<dbReference type="AlphaFoldDB" id="A0A8H5HJ85"/>
<dbReference type="Pfam" id="PF07971">
    <property type="entry name" value="Glyco_hydro_92"/>
    <property type="match status" value="1"/>
</dbReference>
<gene>
    <name evidence="3" type="ORF">D9615_003191</name>
</gene>
<dbReference type="Gene3D" id="3.30.2080.10">
    <property type="entry name" value="GH92 mannosidase domain"/>
    <property type="match status" value="1"/>
</dbReference>
<feature type="compositionally biased region" description="Low complexity" evidence="1">
    <location>
        <begin position="215"/>
        <end position="229"/>
    </location>
</feature>
<feature type="domain" description="Glycosyl hydrolase family 92" evidence="2">
    <location>
        <begin position="30"/>
        <end position="81"/>
    </location>
</feature>
<organism evidence="3 4">
    <name type="scientific">Tricholomella constricta</name>
    <dbReference type="NCBI Taxonomy" id="117010"/>
    <lineage>
        <taxon>Eukaryota</taxon>
        <taxon>Fungi</taxon>
        <taxon>Dikarya</taxon>
        <taxon>Basidiomycota</taxon>
        <taxon>Agaricomycotina</taxon>
        <taxon>Agaricomycetes</taxon>
        <taxon>Agaricomycetidae</taxon>
        <taxon>Agaricales</taxon>
        <taxon>Tricholomatineae</taxon>
        <taxon>Lyophyllaceae</taxon>
        <taxon>Tricholomella</taxon>
    </lineage>
</organism>
<evidence type="ECO:0000256" key="1">
    <source>
        <dbReference type="SAM" id="MobiDB-lite"/>
    </source>
</evidence>
<dbReference type="OrthoDB" id="449263at2759"/>
<evidence type="ECO:0000313" key="3">
    <source>
        <dbReference type="EMBL" id="KAF5384329.1"/>
    </source>
</evidence>
<name>A0A8H5HJ85_9AGAR</name>
<proteinExistence type="predicted"/>
<reference evidence="3 4" key="1">
    <citation type="journal article" date="2020" name="ISME J.">
        <title>Uncovering the hidden diversity of litter-decomposition mechanisms in mushroom-forming fungi.</title>
        <authorList>
            <person name="Floudas D."/>
            <person name="Bentzer J."/>
            <person name="Ahren D."/>
            <person name="Johansson T."/>
            <person name="Persson P."/>
            <person name="Tunlid A."/>
        </authorList>
    </citation>
    <scope>NUCLEOTIDE SEQUENCE [LARGE SCALE GENOMIC DNA]</scope>
    <source>
        <strain evidence="3 4">CBS 661.87</strain>
    </source>
</reference>
<dbReference type="Proteomes" id="UP000565441">
    <property type="component" value="Unassembled WGS sequence"/>
</dbReference>
<feature type="region of interest" description="Disordered" evidence="1">
    <location>
        <begin position="204"/>
        <end position="229"/>
    </location>
</feature>
<sequence length="229" mass="24930">MQTFEKASKGCSTFVLPWPSEQTQSQAAFEAQECVSEIAQTNYNTTPTGLSGNEDCGQMSSWYIFSTMEFYSINQVSGEYVPAPFPSPYPLKVMLPPAQYHHHHPHRHPHRHPHLASTSTSAFRAPAGPSLMPAGAVYKQQTLRALALGTTPTLPPPLPVAAPTFALVMIAPTTITIKALFPPTVPAPLFCTFAPFLRLHPFPAPSPLGSTPPLRQTRQSQRTTSRSGP</sequence>
<feature type="compositionally biased region" description="Basic residues" evidence="1">
    <location>
        <begin position="100"/>
        <end position="114"/>
    </location>
</feature>
<accession>A0A8H5HJ85</accession>
<dbReference type="EMBL" id="JAACJP010000005">
    <property type="protein sequence ID" value="KAF5384329.1"/>
    <property type="molecule type" value="Genomic_DNA"/>
</dbReference>
<keyword evidence="4" id="KW-1185">Reference proteome</keyword>
<protein>
    <recommendedName>
        <fullName evidence="2">Glycosyl hydrolase family 92 domain-containing protein</fullName>
    </recommendedName>
</protein>